<keyword evidence="2" id="KW-1185">Reference proteome</keyword>
<dbReference type="RefSeq" id="WP_249513101.1">
    <property type="nucleotide sequence ID" value="NZ_CP093365.1"/>
</dbReference>
<gene>
    <name evidence="1" type="ORF">MOO47_01625</name>
</gene>
<dbReference type="PIRSF" id="PIRSF021265">
    <property type="entry name" value="DUF956"/>
    <property type="match status" value="1"/>
</dbReference>
<organism evidence="1 2">
    <name type="scientific">Bombilactobacillus thymidiniphilus</name>
    <dbReference type="NCBI Taxonomy" id="2923363"/>
    <lineage>
        <taxon>Bacteria</taxon>
        <taxon>Bacillati</taxon>
        <taxon>Bacillota</taxon>
        <taxon>Bacilli</taxon>
        <taxon>Lactobacillales</taxon>
        <taxon>Lactobacillaceae</taxon>
        <taxon>Bombilactobacillus</taxon>
    </lineage>
</organism>
<proteinExistence type="predicted"/>
<dbReference type="EMBL" id="CP093365">
    <property type="protein sequence ID" value="UQS83916.1"/>
    <property type="molecule type" value="Genomic_DNA"/>
</dbReference>
<protein>
    <submittedName>
        <fullName evidence="1">DUF956 family protein</fullName>
    </submittedName>
</protein>
<dbReference type="Pfam" id="PF06115">
    <property type="entry name" value="DUF956"/>
    <property type="match status" value="1"/>
</dbReference>
<evidence type="ECO:0000313" key="1">
    <source>
        <dbReference type="EMBL" id="UQS83916.1"/>
    </source>
</evidence>
<sequence length="129" mass="15193">MVQSLNTKVDLVQKATSHMGMEAYGQIMIGDRGFEFYDDRNIKNYIQIPWRQVRYVIVSVMFHGKWIPRFAVQTKRNGLYTFSVRDPKKVLRAIRKYIDADHIVKSLTFMQVIHRSIVNLGNRLFKKNG</sequence>
<name>A0ABY4PEH9_9LACO</name>
<evidence type="ECO:0000313" key="2">
    <source>
        <dbReference type="Proteomes" id="UP000831947"/>
    </source>
</evidence>
<dbReference type="InterPro" id="IPR010360">
    <property type="entry name" value="DUF956"/>
</dbReference>
<reference evidence="1 2" key="1">
    <citation type="journal article" date="2022" name="Int. J. Syst. Evol. Microbiol.">
        <title>Apilactobacillus apisilvae sp. nov., Nicolia spurrieriana gen. nov. sp. nov., Bombilactobacillus folatiphilus sp. nov. and Bombilactobacillus thymidiniphilus sp. nov., four new lactic acid bacterial isolates from stingless bees Tetragonula carbonaria and Austroplebeia australis.</title>
        <authorList>
            <person name="Oliphant S.A."/>
            <person name="Watson-Haigh N.S."/>
            <person name="Sumby K.M."/>
            <person name="Gardner J."/>
            <person name="Groom S."/>
            <person name="Jiranek V."/>
        </authorList>
    </citation>
    <scope>NUCLEOTIDE SEQUENCE [LARGE SCALE GENOMIC DNA]</scope>
    <source>
        <strain evidence="1 2">SG4_A1</strain>
    </source>
</reference>
<accession>A0ABY4PEH9</accession>
<dbReference type="Proteomes" id="UP000831947">
    <property type="component" value="Chromosome"/>
</dbReference>